<dbReference type="PANTHER" id="PTHR10963">
    <property type="entry name" value="GLYCOSYL HYDROLASE-RELATED"/>
    <property type="match status" value="1"/>
</dbReference>
<dbReference type="CDD" id="cd00413">
    <property type="entry name" value="Glyco_hydrolase_16"/>
    <property type="match status" value="1"/>
</dbReference>
<dbReference type="GO" id="GO:0005975">
    <property type="term" value="P:carbohydrate metabolic process"/>
    <property type="evidence" value="ECO:0007669"/>
    <property type="project" value="InterPro"/>
</dbReference>
<dbReference type="STRING" id="1190417.SAMN05660690_1249"/>
<organism evidence="3 4">
    <name type="scientific">Geodermatophilus telluris</name>
    <dbReference type="NCBI Taxonomy" id="1190417"/>
    <lineage>
        <taxon>Bacteria</taxon>
        <taxon>Bacillati</taxon>
        <taxon>Actinomycetota</taxon>
        <taxon>Actinomycetes</taxon>
        <taxon>Geodermatophilales</taxon>
        <taxon>Geodermatophilaceae</taxon>
        <taxon>Geodermatophilus</taxon>
    </lineage>
</organism>
<accession>A0A1G6L816</accession>
<dbReference type="RefSeq" id="WP_091364320.1">
    <property type="nucleotide sequence ID" value="NZ_FMZF01000002.1"/>
</dbReference>
<evidence type="ECO:0000313" key="3">
    <source>
        <dbReference type="EMBL" id="SDC39420.1"/>
    </source>
</evidence>
<keyword evidence="4" id="KW-1185">Reference proteome</keyword>
<evidence type="ECO:0000313" key="4">
    <source>
        <dbReference type="Proteomes" id="UP000199416"/>
    </source>
</evidence>
<dbReference type="SUPFAM" id="SSF49899">
    <property type="entry name" value="Concanavalin A-like lectins/glucanases"/>
    <property type="match status" value="1"/>
</dbReference>
<dbReference type="OrthoDB" id="8771597at2"/>
<dbReference type="Pfam" id="PF00722">
    <property type="entry name" value="Glyco_hydro_16"/>
    <property type="match status" value="1"/>
</dbReference>
<dbReference type="AlphaFoldDB" id="A0A1G6L816"/>
<keyword evidence="3" id="KW-0378">Hydrolase</keyword>
<dbReference type="InterPro" id="IPR050546">
    <property type="entry name" value="Glycosyl_Hydrlase_16"/>
</dbReference>
<dbReference type="PROSITE" id="PS51762">
    <property type="entry name" value="GH16_2"/>
    <property type="match status" value="1"/>
</dbReference>
<name>A0A1G6L816_9ACTN</name>
<reference evidence="4" key="1">
    <citation type="submission" date="2016-10" db="EMBL/GenBank/DDBJ databases">
        <authorList>
            <person name="Varghese N."/>
            <person name="Submissions S."/>
        </authorList>
    </citation>
    <scope>NUCLEOTIDE SEQUENCE [LARGE SCALE GENOMIC DNA]</scope>
    <source>
        <strain evidence="4">DSM 45421</strain>
    </source>
</reference>
<dbReference type="InterPro" id="IPR013320">
    <property type="entry name" value="ConA-like_dom_sf"/>
</dbReference>
<feature type="domain" description="GH16" evidence="2">
    <location>
        <begin position="45"/>
        <end position="249"/>
    </location>
</feature>
<dbReference type="Proteomes" id="UP000199416">
    <property type="component" value="Unassembled WGS sequence"/>
</dbReference>
<proteinExistence type="inferred from homology"/>
<evidence type="ECO:0000256" key="1">
    <source>
        <dbReference type="ARBA" id="ARBA00006865"/>
    </source>
</evidence>
<dbReference type="InterPro" id="IPR000757">
    <property type="entry name" value="Beta-glucanase-like"/>
</dbReference>
<dbReference type="Gene3D" id="2.60.120.200">
    <property type="match status" value="1"/>
</dbReference>
<dbReference type="EMBL" id="FMZF01000002">
    <property type="protein sequence ID" value="SDC39420.1"/>
    <property type="molecule type" value="Genomic_DNA"/>
</dbReference>
<dbReference type="GO" id="GO:0004553">
    <property type="term" value="F:hydrolase activity, hydrolyzing O-glycosyl compounds"/>
    <property type="evidence" value="ECO:0007669"/>
    <property type="project" value="InterPro"/>
</dbReference>
<comment type="similarity">
    <text evidence="1">Belongs to the glycosyl hydrolase 16 family.</text>
</comment>
<sequence>MVLVLLVGGLVWTSWDRHDSTMPVGDLDGWRQTFTEDFQEDVPLGSFPGAPYEEKWTGYQGFTDTSGEGRYETAHVVSVQDGILDMYLRTEDGTPLVAAPVPLVSGSWGGQLYGRFEVRFRADPVTGYKTAWLLWPDSDEWADGEVDFPEGPLDGEFYAANLCVGEPGTFCYRSEDLATFTSWHTAAIEWTPAGVTFYLDGEEVGHSDESPSKPMHWVLQTETDHGEPPASSSGHVEIDWVTIYEMTPDHPDAEQTAS</sequence>
<protein>
    <submittedName>
        <fullName evidence="3">Glycosyl hydrolases family 16</fullName>
    </submittedName>
</protein>
<dbReference type="PANTHER" id="PTHR10963:SF55">
    <property type="entry name" value="GLYCOSIDE HYDROLASE FAMILY 16 PROTEIN"/>
    <property type="match status" value="1"/>
</dbReference>
<evidence type="ECO:0000259" key="2">
    <source>
        <dbReference type="PROSITE" id="PS51762"/>
    </source>
</evidence>
<gene>
    <name evidence="3" type="ORF">SAMN05660690_1249</name>
</gene>